<accession>A0ACA9UK69</accession>
<comment type="caution">
    <text evidence="1">The sequence shown here is derived from an EMBL/GenBank/DDBJ whole genome shotgun (WGS) entry which is preliminary data.</text>
</comment>
<evidence type="ECO:0000313" key="1">
    <source>
        <dbReference type="EMBL" id="CAG9953177.1"/>
    </source>
</evidence>
<reference evidence="1" key="1">
    <citation type="submission" date="2020-04" db="EMBL/GenBank/DDBJ databases">
        <authorList>
            <person name="Broberg M."/>
        </authorList>
    </citation>
    <scope>NUCLEOTIDE SEQUENCE</scope>
</reference>
<dbReference type="Proteomes" id="UP000836387">
    <property type="component" value="Unassembled WGS sequence"/>
</dbReference>
<keyword evidence="2" id="KW-1185">Reference proteome</keyword>
<sequence>MSVDLPEEKMRQVIASFGNNHASIPYVACVSSPVNVTISGDERDIDDIQVILASEKVRTTKLRTGVAYHSPHMRQIASKYAESIGDTDMEEMHKHKDSPVMISSVTGKYVDNLGDLRAAQYWVNNLLSTVQFSQAGTLSSLSMAKKQRFKLGTLNFRAEDIVELGPHPALRRPVADCPRHNAVPEVSARYHGTLSRQVPTIESLLKLAGELYTRGHSVDIRNANQIGRGAVRAISWPTCLRIPSITRGATGMSRLYPDIPAFDQRVCMNFSVFRFPTGILSSLGGETGYRVRDAIFQAPISINKTKRAGVELHMCLMSNDKAMTTLEFRIYSASSTRWFQNYSGSVQILYNKEGIYSGNAAQDSENQFYRSKYARAVRDCTSQVPTDKLYGTLRSNGLGYGPSFQPLDNLAWDGKSCAVGRLRCFGWGKEYLKHDLRPHVVHPTLVDGAGQLPFIGYTNGGTDLVFNGTAVTRIRDAWFASSGLSYPDTSYLQAFCSFRLKGLRGTDSCIYALDGTGNIILRISHVETTAVGGDETALAAEASRKICFAMSGHLKFNGPNDNVVEEARRELYSQATLSKQVINYLNALSYKHPHLKVLELGPGAGPMTKHILTALGSRFGRYDYTDASKNLPEESRERLDHLHDKMRRQVLSTESDPAFQDSDVEQYDVLVVARPLHASENPKTILGNAHRLLKSEGKLILPTASEYDLFRDVSVLERGFRLDIMSPGPGSCVCDDDDIDILIATATENQLKERLGRGVDAILVTTHISARQTSIAEAIRDLLHQNETLSSLLESSTNRGLGVLIPYGGTLIGGSQDDSWPGPCALHEKPNLNLVTLAFKTPDIASDICVRCTARVILRSLAGSPYDREFEYVERNGLLNINRVHNYEELNRQVQSKPHEMISKKTMGESPPLALAILNSGLIDSIRWEEDAAYYADLGPDEAEMRAASLPTTGITAYYALVKLAQLQKGEKILIHSATGGTGQMAVQIAQSIGAEVYVTVGSDDKKRLVEELYGIPHDHIFYSRDTRFA</sequence>
<evidence type="ECO:0000313" key="2">
    <source>
        <dbReference type="Proteomes" id="UP000836387"/>
    </source>
</evidence>
<name>A0ACA9UK69_BIOOC</name>
<organism evidence="1 2">
    <name type="scientific">Clonostachys rosea f. rosea IK726</name>
    <dbReference type="NCBI Taxonomy" id="1349383"/>
    <lineage>
        <taxon>Eukaryota</taxon>
        <taxon>Fungi</taxon>
        <taxon>Dikarya</taxon>
        <taxon>Ascomycota</taxon>
        <taxon>Pezizomycotina</taxon>
        <taxon>Sordariomycetes</taxon>
        <taxon>Hypocreomycetidae</taxon>
        <taxon>Hypocreales</taxon>
        <taxon>Bionectriaceae</taxon>
        <taxon>Clonostachys</taxon>
    </lineage>
</organism>
<gene>
    <name evidence="1" type="ORF">CRV2_00014337</name>
</gene>
<reference evidence="1" key="2">
    <citation type="submission" date="2021-10" db="EMBL/GenBank/DDBJ databases">
        <authorList>
            <person name="Piombo E."/>
        </authorList>
    </citation>
    <scope>NUCLEOTIDE SEQUENCE</scope>
</reference>
<dbReference type="EMBL" id="CADEHS020000518">
    <property type="protein sequence ID" value="CAG9953177.1"/>
    <property type="molecule type" value="Genomic_DNA"/>
</dbReference>
<proteinExistence type="predicted"/>
<protein>
    <submittedName>
        <fullName evidence="1">Uncharacterized protein</fullName>
    </submittedName>
</protein>